<dbReference type="AlphaFoldDB" id="A0A9Q1ZAJ9"/>
<protein>
    <submittedName>
        <fullName evidence="2">Uncharacterized protein</fullName>
    </submittedName>
</protein>
<dbReference type="Proteomes" id="UP000037540">
    <property type="component" value="Unassembled WGS sequence"/>
</dbReference>
<dbReference type="EMBL" id="LGVR01000064">
    <property type="protein sequence ID" value="KOA84684.1"/>
    <property type="molecule type" value="Genomic_DNA"/>
</dbReference>
<dbReference type="RefSeq" id="WP_013725906.1">
    <property type="nucleotide sequence ID" value="NZ_LGVU01000072.1"/>
</dbReference>
<sequence>MYNFGLEQPILVHNFKYQIKWTGELYMNKENTRAVILAVFTFIVTFIGSAEIYKLIEKIGLGN</sequence>
<name>A0A9Q1ZAJ9_CLOBO</name>
<evidence type="ECO:0000313" key="3">
    <source>
        <dbReference type="Proteomes" id="UP000037540"/>
    </source>
</evidence>
<organism evidence="2 3">
    <name type="scientific">Clostridium botulinum</name>
    <dbReference type="NCBI Taxonomy" id="1491"/>
    <lineage>
        <taxon>Bacteria</taxon>
        <taxon>Bacillati</taxon>
        <taxon>Bacillota</taxon>
        <taxon>Clostridia</taxon>
        <taxon>Eubacteriales</taxon>
        <taxon>Clostridiaceae</taxon>
        <taxon>Clostridium</taxon>
    </lineage>
</organism>
<gene>
    <name evidence="2" type="ORF">ADU74_11025</name>
</gene>
<keyword evidence="1" id="KW-0472">Membrane</keyword>
<reference evidence="2 3" key="1">
    <citation type="submission" date="2015-07" db="EMBL/GenBank/DDBJ databases">
        <title>Draft genome sequences of 17 French Clostridium botulinum group III.</title>
        <authorList>
            <person name="Woudstra C."/>
            <person name="Le Marechal C."/>
            <person name="Souillard R."/>
            <person name="Bayon-Auboyer M.-H."/>
            <person name="Dessouter D."/>
            <person name="Fach P."/>
        </authorList>
    </citation>
    <scope>NUCLEOTIDE SEQUENCE [LARGE SCALE GENOMIC DNA]</scope>
    <source>
        <strain evidence="2 3">12LNRI-CD</strain>
    </source>
</reference>
<keyword evidence="1" id="KW-0812">Transmembrane</keyword>
<proteinExistence type="predicted"/>
<evidence type="ECO:0000313" key="2">
    <source>
        <dbReference type="EMBL" id="KOA84684.1"/>
    </source>
</evidence>
<keyword evidence="1" id="KW-1133">Transmembrane helix</keyword>
<evidence type="ECO:0000256" key="1">
    <source>
        <dbReference type="SAM" id="Phobius"/>
    </source>
</evidence>
<accession>A0A9Q1ZAJ9</accession>
<comment type="caution">
    <text evidence="2">The sequence shown here is derived from an EMBL/GenBank/DDBJ whole genome shotgun (WGS) entry which is preliminary data.</text>
</comment>
<feature type="transmembrane region" description="Helical" evidence="1">
    <location>
        <begin position="34"/>
        <end position="53"/>
    </location>
</feature>